<organism evidence="2 3">
    <name type="scientific">Ostreobium quekettii</name>
    <dbReference type="NCBI Taxonomy" id="121088"/>
    <lineage>
        <taxon>Eukaryota</taxon>
        <taxon>Viridiplantae</taxon>
        <taxon>Chlorophyta</taxon>
        <taxon>core chlorophytes</taxon>
        <taxon>Ulvophyceae</taxon>
        <taxon>TCBD clade</taxon>
        <taxon>Bryopsidales</taxon>
        <taxon>Ostreobineae</taxon>
        <taxon>Ostreobiaceae</taxon>
        <taxon>Ostreobium</taxon>
    </lineage>
</organism>
<comment type="caution">
    <text evidence="2">The sequence shown here is derived from an EMBL/GenBank/DDBJ whole genome shotgun (WGS) entry which is preliminary data.</text>
</comment>
<proteinExistence type="predicted"/>
<accession>A0A8S1IT38</accession>
<gene>
    <name evidence="2" type="ORF">OSTQU699_LOCUS2749</name>
</gene>
<dbReference type="AlphaFoldDB" id="A0A8S1IT38"/>
<evidence type="ECO:0000313" key="3">
    <source>
        <dbReference type="Proteomes" id="UP000708148"/>
    </source>
</evidence>
<evidence type="ECO:0000256" key="1">
    <source>
        <dbReference type="SAM" id="MobiDB-lite"/>
    </source>
</evidence>
<dbReference type="EMBL" id="CAJHUC010000651">
    <property type="protein sequence ID" value="CAD7697388.1"/>
    <property type="molecule type" value="Genomic_DNA"/>
</dbReference>
<dbReference type="Proteomes" id="UP000708148">
    <property type="component" value="Unassembled WGS sequence"/>
</dbReference>
<feature type="region of interest" description="Disordered" evidence="1">
    <location>
        <begin position="57"/>
        <end position="129"/>
    </location>
</feature>
<protein>
    <submittedName>
        <fullName evidence="2">Uncharacterized protein</fullName>
    </submittedName>
</protein>
<reference evidence="2" key="1">
    <citation type="submission" date="2020-12" db="EMBL/GenBank/DDBJ databases">
        <authorList>
            <person name="Iha C."/>
        </authorList>
    </citation>
    <scope>NUCLEOTIDE SEQUENCE</scope>
</reference>
<sequence length="129" mass="14264">MLAAQTPIPQRNGSLLSLVSQFNPEKVATAVGEGLHQHNTAAHCAIAGRRLSHQFARAPGARRTPNTWLWDDSRPVSRGRPPSQRPPPAHAAQRAPTKDRKDRRRAGAGQGQRWTEELGLEQIENDSKR</sequence>
<name>A0A8S1IT38_9CHLO</name>
<keyword evidence="3" id="KW-1185">Reference proteome</keyword>
<evidence type="ECO:0000313" key="2">
    <source>
        <dbReference type="EMBL" id="CAD7697388.1"/>
    </source>
</evidence>